<dbReference type="PRINTS" id="PR01021">
    <property type="entry name" value="OMPADOMAIN"/>
</dbReference>
<dbReference type="InterPro" id="IPR006664">
    <property type="entry name" value="OMP_bac"/>
</dbReference>
<evidence type="ECO:0000256" key="1">
    <source>
        <dbReference type="ARBA" id="ARBA00004571"/>
    </source>
</evidence>
<dbReference type="PANTHER" id="PTHR30329:SF21">
    <property type="entry name" value="LIPOPROTEIN YIAD-RELATED"/>
    <property type="match status" value="1"/>
</dbReference>
<dbReference type="OrthoDB" id="189250at2"/>
<evidence type="ECO:0000256" key="2">
    <source>
        <dbReference type="ARBA" id="ARBA00022448"/>
    </source>
</evidence>
<dbReference type="CDD" id="cd07185">
    <property type="entry name" value="OmpA_C-like"/>
    <property type="match status" value="1"/>
</dbReference>
<evidence type="ECO:0000259" key="11">
    <source>
        <dbReference type="PROSITE" id="PS51123"/>
    </source>
</evidence>
<evidence type="ECO:0000256" key="5">
    <source>
        <dbReference type="ARBA" id="ARBA00022729"/>
    </source>
</evidence>
<dbReference type="InterPro" id="IPR036737">
    <property type="entry name" value="OmpA-like_sf"/>
</dbReference>
<dbReference type="Gene3D" id="2.40.160.20">
    <property type="match status" value="1"/>
</dbReference>
<dbReference type="InterPro" id="IPR050330">
    <property type="entry name" value="Bact_OuterMem_StrucFunc"/>
</dbReference>
<organism evidence="12 13">
    <name type="scientific">Rhodovastum atsumiense</name>
    <dbReference type="NCBI Taxonomy" id="504468"/>
    <lineage>
        <taxon>Bacteria</taxon>
        <taxon>Pseudomonadati</taxon>
        <taxon>Pseudomonadota</taxon>
        <taxon>Alphaproteobacteria</taxon>
        <taxon>Acetobacterales</taxon>
        <taxon>Acetobacteraceae</taxon>
        <taxon>Rhodovastum</taxon>
    </lineage>
</organism>
<comment type="caution">
    <text evidence="12">The sequence shown here is derived from an EMBL/GenBank/DDBJ whole genome shotgun (WGS) entry which is preliminary data.</text>
</comment>
<gene>
    <name evidence="12" type="ORF">F1189_25820</name>
</gene>
<keyword evidence="6" id="KW-0406">Ion transport</keyword>
<keyword evidence="2" id="KW-0813">Transport</keyword>
<dbReference type="InterPro" id="IPR011250">
    <property type="entry name" value="OMP/PagP_B-barrel"/>
</dbReference>
<dbReference type="InterPro" id="IPR027385">
    <property type="entry name" value="Beta-barrel_OMP"/>
</dbReference>
<sequence length="353" mass="37891">MVARAEAISGLYIGAGVGANFLQNQTIKGVQLPGAPYAFAGSNPKFDTGLATLGSVGWGFGNGLRVELEGNYRFNNLRSVGGIPGSPTGTEEKYGAMVNVLYDIDIARYGLSFYNISPYVGAGVGWVHNRWSNVNVGSGAPGGTLLRINSQVDDIAYQAIAGVAFPIEAVPGLAVTAEYRFYIEPNDRKYESQYFAPGTKLGPNTKVSDDLNHSVMIGVRYAFNAAPPPPPPTPAPVVAPAPAPSRTYLVFFDWDRADLTGRARQIIAEAAQNSTRVQYTRIEVAGHADLTGTPQYNQRLSLRRAQNVAGELVRNGVPQAAISIQAFGDSRPLVPTARGVREPQNRRVEIVLR</sequence>
<dbReference type="GO" id="GO:0015288">
    <property type="term" value="F:porin activity"/>
    <property type="evidence" value="ECO:0007669"/>
    <property type="project" value="UniProtKB-KW"/>
</dbReference>
<evidence type="ECO:0000256" key="8">
    <source>
        <dbReference type="ARBA" id="ARBA00023136"/>
    </source>
</evidence>
<comment type="subcellular location">
    <subcellularLocation>
        <location evidence="1">Cell outer membrane</location>
        <topology evidence="1">Multi-pass membrane protein</topology>
    </subcellularLocation>
</comment>
<keyword evidence="8 10" id="KW-0472">Membrane</keyword>
<proteinExistence type="predicted"/>
<dbReference type="GO" id="GO:0009279">
    <property type="term" value="C:cell outer membrane"/>
    <property type="evidence" value="ECO:0007669"/>
    <property type="project" value="UniProtKB-SubCell"/>
</dbReference>
<dbReference type="Proteomes" id="UP000325255">
    <property type="component" value="Unassembled WGS sequence"/>
</dbReference>
<feature type="domain" description="OmpA-like" evidence="11">
    <location>
        <begin position="239"/>
        <end position="353"/>
    </location>
</feature>
<dbReference type="InterPro" id="IPR006665">
    <property type="entry name" value="OmpA-like"/>
</dbReference>
<dbReference type="Gene3D" id="3.30.1330.60">
    <property type="entry name" value="OmpA-like domain"/>
    <property type="match status" value="1"/>
</dbReference>
<evidence type="ECO:0000256" key="9">
    <source>
        <dbReference type="ARBA" id="ARBA00023237"/>
    </source>
</evidence>
<keyword evidence="13" id="KW-1185">Reference proteome</keyword>
<evidence type="ECO:0000256" key="3">
    <source>
        <dbReference type="ARBA" id="ARBA00022452"/>
    </source>
</evidence>
<accession>A0A5M6ILI2</accession>
<dbReference type="PANTHER" id="PTHR30329">
    <property type="entry name" value="STATOR ELEMENT OF FLAGELLAR MOTOR COMPLEX"/>
    <property type="match status" value="1"/>
</dbReference>
<keyword evidence="9" id="KW-0998">Cell outer membrane</keyword>
<dbReference type="GO" id="GO:0046930">
    <property type="term" value="C:pore complex"/>
    <property type="evidence" value="ECO:0007669"/>
    <property type="project" value="UniProtKB-KW"/>
</dbReference>
<dbReference type="AlphaFoldDB" id="A0A5M6ILI2"/>
<evidence type="ECO:0000256" key="7">
    <source>
        <dbReference type="ARBA" id="ARBA00023114"/>
    </source>
</evidence>
<keyword evidence="3" id="KW-1134">Transmembrane beta strand</keyword>
<reference evidence="12 13" key="1">
    <citation type="submission" date="2019-09" db="EMBL/GenBank/DDBJ databases">
        <title>Genome sequence of Rhodovastum atsumiense, a diverse member of the Acetobacteraceae family of non-sulfur purple photosynthetic bacteria.</title>
        <authorList>
            <person name="Meyer T."/>
            <person name="Kyndt J."/>
        </authorList>
    </citation>
    <scope>NUCLEOTIDE SEQUENCE [LARGE SCALE GENOMIC DNA]</scope>
    <source>
        <strain evidence="12 13">DSM 21279</strain>
    </source>
</reference>
<keyword evidence="4" id="KW-0812">Transmembrane</keyword>
<dbReference type="SUPFAM" id="SSF103088">
    <property type="entry name" value="OmpA-like"/>
    <property type="match status" value="1"/>
</dbReference>
<dbReference type="EMBL" id="VWPK01000059">
    <property type="protein sequence ID" value="KAA5609131.1"/>
    <property type="molecule type" value="Genomic_DNA"/>
</dbReference>
<evidence type="ECO:0000313" key="13">
    <source>
        <dbReference type="Proteomes" id="UP000325255"/>
    </source>
</evidence>
<keyword evidence="7" id="KW-0626">Porin</keyword>
<dbReference type="Pfam" id="PF13505">
    <property type="entry name" value="OMP_b-brl"/>
    <property type="match status" value="1"/>
</dbReference>
<keyword evidence="5" id="KW-0732">Signal</keyword>
<evidence type="ECO:0000313" key="12">
    <source>
        <dbReference type="EMBL" id="KAA5609131.1"/>
    </source>
</evidence>
<dbReference type="Pfam" id="PF00691">
    <property type="entry name" value="OmpA"/>
    <property type="match status" value="1"/>
</dbReference>
<dbReference type="PROSITE" id="PS51123">
    <property type="entry name" value="OMPA_2"/>
    <property type="match status" value="1"/>
</dbReference>
<evidence type="ECO:0000256" key="6">
    <source>
        <dbReference type="ARBA" id="ARBA00023065"/>
    </source>
</evidence>
<name>A0A5M6ILI2_9PROT</name>
<dbReference type="GO" id="GO:0006811">
    <property type="term" value="P:monoatomic ion transport"/>
    <property type="evidence" value="ECO:0007669"/>
    <property type="project" value="UniProtKB-KW"/>
</dbReference>
<evidence type="ECO:0000256" key="4">
    <source>
        <dbReference type="ARBA" id="ARBA00022692"/>
    </source>
</evidence>
<evidence type="ECO:0000256" key="10">
    <source>
        <dbReference type="PROSITE-ProRule" id="PRU00473"/>
    </source>
</evidence>
<protein>
    <submittedName>
        <fullName evidence="12">OmpA family protein</fullName>
    </submittedName>
</protein>
<dbReference type="SUPFAM" id="SSF56925">
    <property type="entry name" value="OMPA-like"/>
    <property type="match status" value="1"/>
</dbReference>